<keyword evidence="10" id="KW-1185">Reference proteome</keyword>
<protein>
    <recommendedName>
        <fullName evidence="8">Tubulin/FtsZ GTPase domain-containing protein</fullName>
    </recommendedName>
</protein>
<comment type="caution">
    <text evidence="9">The sequence shown here is derived from an EMBL/GenBank/DDBJ whole genome shotgun (WGS) entry which is preliminary data.</text>
</comment>
<evidence type="ECO:0000256" key="7">
    <source>
        <dbReference type="ARBA" id="ARBA00023212"/>
    </source>
</evidence>
<evidence type="ECO:0000256" key="6">
    <source>
        <dbReference type="ARBA" id="ARBA00023134"/>
    </source>
</evidence>
<evidence type="ECO:0000313" key="10">
    <source>
        <dbReference type="Proteomes" id="UP000054564"/>
    </source>
</evidence>
<dbReference type="Proteomes" id="UP000054564">
    <property type="component" value="Unassembled WGS sequence"/>
</dbReference>
<evidence type="ECO:0000256" key="2">
    <source>
        <dbReference type="ARBA" id="ARBA00009636"/>
    </source>
</evidence>
<dbReference type="Pfam" id="PF00091">
    <property type="entry name" value="Tubulin"/>
    <property type="match status" value="1"/>
</dbReference>
<dbReference type="InterPro" id="IPR002453">
    <property type="entry name" value="Beta_tubulin"/>
</dbReference>
<evidence type="ECO:0000256" key="4">
    <source>
        <dbReference type="ARBA" id="ARBA00022701"/>
    </source>
</evidence>
<dbReference type="SUPFAM" id="SSF52490">
    <property type="entry name" value="Tubulin nucleotide-binding domain-like"/>
    <property type="match status" value="1"/>
</dbReference>
<keyword evidence="4" id="KW-0493">Microtubule</keyword>
<comment type="subunit">
    <text evidence="3">Dimer of alpha and beta chains. A typical microtubule is a hollow water-filled tube with an outer diameter of 25 nm and an inner diameter of 15 nM. Alpha-beta heterodimers associate head-to-tail to form protofilaments running lengthwise along the microtubule wall with the beta-tubulin subunit facing the microtubule plus end conferring a structural polarity. Microtubules usually have 13 protofilaments but different protofilament numbers can be found in some organisms and specialized cells.</text>
</comment>
<proteinExistence type="inferred from homology"/>
<accession>A0A0L0UVZ1</accession>
<keyword evidence="7" id="KW-0963">Cytoplasm</keyword>
<dbReference type="PANTHER" id="PTHR11588">
    <property type="entry name" value="TUBULIN"/>
    <property type="match status" value="1"/>
</dbReference>
<keyword evidence="7" id="KW-0206">Cytoskeleton</keyword>
<dbReference type="InterPro" id="IPR036525">
    <property type="entry name" value="Tubulin/FtsZ_GTPase_sf"/>
</dbReference>
<comment type="similarity">
    <text evidence="2">Belongs to the tubulin family.</text>
</comment>
<name>A0A0L0UVZ1_9BASI</name>
<dbReference type="EMBL" id="AJIL01000216">
    <property type="protein sequence ID" value="KNE91190.1"/>
    <property type="molecule type" value="Genomic_DNA"/>
</dbReference>
<dbReference type="GO" id="GO:0005200">
    <property type="term" value="F:structural constituent of cytoskeleton"/>
    <property type="evidence" value="ECO:0007669"/>
    <property type="project" value="InterPro"/>
</dbReference>
<dbReference type="InterPro" id="IPR017975">
    <property type="entry name" value="Tubulin_CS"/>
</dbReference>
<gene>
    <name evidence="9" type="ORF">PSTG_15394</name>
</gene>
<dbReference type="PRINTS" id="PR01163">
    <property type="entry name" value="BETATUBULIN"/>
</dbReference>
<organism evidence="9 10">
    <name type="scientific">Puccinia striiformis f. sp. tritici PST-78</name>
    <dbReference type="NCBI Taxonomy" id="1165861"/>
    <lineage>
        <taxon>Eukaryota</taxon>
        <taxon>Fungi</taxon>
        <taxon>Dikarya</taxon>
        <taxon>Basidiomycota</taxon>
        <taxon>Pucciniomycotina</taxon>
        <taxon>Pucciniomycetes</taxon>
        <taxon>Pucciniales</taxon>
        <taxon>Pucciniaceae</taxon>
        <taxon>Puccinia</taxon>
    </lineage>
</organism>
<sequence>MATKNYVTRAVLINSEPGIMDSNRSGTFGSLFRPNNSFVFGQLGSGNNLAKGLQTEDAHLNDSVQDIVHKDAEGHLGGGTGAGLGTFLICKIREDFAHHVKRQEVFLQAKKLFAKALSGITRAHD</sequence>
<evidence type="ECO:0000313" key="9">
    <source>
        <dbReference type="EMBL" id="KNE91190.1"/>
    </source>
</evidence>
<dbReference type="STRING" id="1165861.A0A0L0UVZ1"/>
<reference evidence="10" key="1">
    <citation type="submission" date="2014-03" db="EMBL/GenBank/DDBJ databases">
        <title>The Genome Sequence of Puccinia striiformis f. sp. tritici PST-78.</title>
        <authorList>
            <consortium name="The Broad Institute Genome Sequencing Platform"/>
            <person name="Cuomo C."/>
            <person name="Hulbert S."/>
            <person name="Chen X."/>
            <person name="Walker B."/>
            <person name="Young S.K."/>
            <person name="Zeng Q."/>
            <person name="Gargeya S."/>
            <person name="Fitzgerald M."/>
            <person name="Haas B."/>
            <person name="Abouelleil A."/>
            <person name="Alvarado L."/>
            <person name="Arachchi H.M."/>
            <person name="Berlin A.M."/>
            <person name="Chapman S.B."/>
            <person name="Goldberg J."/>
            <person name="Griggs A."/>
            <person name="Gujja S."/>
            <person name="Hansen M."/>
            <person name="Howarth C."/>
            <person name="Imamovic A."/>
            <person name="Larimer J."/>
            <person name="McCowan C."/>
            <person name="Montmayeur A."/>
            <person name="Murphy C."/>
            <person name="Neiman D."/>
            <person name="Pearson M."/>
            <person name="Priest M."/>
            <person name="Roberts A."/>
            <person name="Saif S."/>
            <person name="Shea T."/>
            <person name="Sisk P."/>
            <person name="Sykes S."/>
            <person name="Wortman J."/>
            <person name="Nusbaum C."/>
            <person name="Birren B."/>
        </authorList>
    </citation>
    <scope>NUCLEOTIDE SEQUENCE [LARGE SCALE GENOMIC DNA]</scope>
    <source>
        <strain evidence="10">race PST-78</strain>
    </source>
</reference>
<evidence type="ECO:0000256" key="1">
    <source>
        <dbReference type="ARBA" id="ARBA00004245"/>
    </source>
</evidence>
<keyword evidence="6" id="KW-0342">GTP-binding</keyword>
<feature type="domain" description="Tubulin/FtsZ GTPase" evidence="8">
    <location>
        <begin position="4"/>
        <end position="98"/>
    </location>
</feature>
<comment type="subcellular location">
    <subcellularLocation>
        <location evidence="1">Cytoplasm</location>
        <location evidence="1">Cytoskeleton</location>
    </subcellularLocation>
</comment>
<dbReference type="GO" id="GO:0005874">
    <property type="term" value="C:microtubule"/>
    <property type="evidence" value="ECO:0007669"/>
    <property type="project" value="UniProtKB-KW"/>
</dbReference>
<dbReference type="GO" id="GO:0003924">
    <property type="term" value="F:GTPase activity"/>
    <property type="evidence" value="ECO:0007669"/>
    <property type="project" value="InterPro"/>
</dbReference>
<evidence type="ECO:0000256" key="3">
    <source>
        <dbReference type="ARBA" id="ARBA00011747"/>
    </source>
</evidence>
<dbReference type="InterPro" id="IPR000217">
    <property type="entry name" value="Tubulin"/>
</dbReference>
<dbReference type="PROSITE" id="PS00227">
    <property type="entry name" value="TUBULIN"/>
    <property type="match status" value="1"/>
</dbReference>
<dbReference type="InterPro" id="IPR003008">
    <property type="entry name" value="Tubulin_FtsZ_GTPase"/>
</dbReference>
<keyword evidence="5" id="KW-0547">Nucleotide-binding</keyword>
<dbReference type="AlphaFoldDB" id="A0A0L0UVZ1"/>
<dbReference type="Gene3D" id="3.40.50.1440">
    <property type="entry name" value="Tubulin/FtsZ, GTPase domain"/>
    <property type="match status" value="1"/>
</dbReference>
<evidence type="ECO:0000259" key="8">
    <source>
        <dbReference type="Pfam" id="PF00091"/>
    </source>
</evidence>
<dbReference type="GO" id="GO:0007017">
    <property type="term" value="P:microtubule-based process"/>
    <property type="evidence" value="ECO:0007669"/>
    <property type="project" value="InterPro"/>
</dbReference>
<dbReference type="GO" id="GO:0005525">
    <property type="term" value="F:GTP binding"/>
    <property type="evidence" value="ECO:0007669"/>
    <property type="project" value="UniProtKB-KW"/>
</dbReference>
<evidence type="ECO:0000256" key="5">
    <source>
        <dbReference type="ARBA" id="ARBA00022741"/>
    </source>
</evidence>